<name>A0AAW9SDF8_9BACT</name>
<reference evidence="2 3" key="1">
    <citation type="submission" date="2024-04" db="EMBL/GenBank/DDBJ databases">
        <title>Novel genus in family Flammeovirgaceae.</title>
        <authorList>
            <person name="Nguyen T.H."/>
            <person name="Vuong T.Q."/>
            <person name="Le H."/>
            <person name="Kim S.-G."/>
        </authorList>
    </citation>
    <scope>NUCLEOTIDE SEQUENCE [LARGE SCALE GENOMIC DNA]</scope>
    <source>
        <strain evidence="2 3">JCM 23209</strain>
    </source>
</reference>
<proteinExistence type="predicted"/>
<gene>
    <name evidence="2" type="ORF">AAG747_21750</name>
</gene>
<dbReference type="RefSeq" id="WP_346823342.1">
    <property type="nucleotide sequence ID" value="NZ_JBDKWZ010000014.1"/>
</dbReference>
<accession>A0AAW9SDF8</accession>
<keyword evidence="1" id="KW-0472">Membrane</keyword>
<feature type="transmembrane region" description="Helical" evidence="1">
    <location>
        <begin position="78"/>
        <end position="100"/>
    </location>
</feature>
<dbReference type="EMBL" id="JBDKWZ010000014">
    <property type="protein sequence ID" value="MEN7550560.1"/>
    <property type="molecule type" value="Genomic_DNA"/>
</dbReference>
<evidence type="ECO:0000313" key="2">
    <source>
        <dbReference type="EMBL" id="MEN7550560.1"/>
    </source>
</evidence>
<protein>
    <submittedName>
        <fullName evidence="2">Uncharacterized protein</fullName>
    </submittedName>
</protein>
<evidence type="ECO:0000256" key="1">
    <source>
        <dbReference type="SAM" id="Phobius"/>
    </source>
</evidence>
<keyword evidence="3" id="KW-1185">Reference proteome</keyword>
<evidence type="ECO:0000313" key="3">
    <source>
        <dbReference type="Proteomes" id="UP001403385"/>
    </source>
</evidence>
<sequence length="153" mass="17717">MNQEDIGKVKIKQVKLHLVFIGAVLIACMLLSHWVKLAVGIGFLTNTQINISYMFHSVILGYSIALSIRIKKHWIIKLITPIMLFVAVKSITAIVLLNIKFKIDHNEVNGIINYIFLDNWIWNIIYYQFFLMAILLIVFDFIITPLKIKKTVE</sequence>
<dbReference type="Proteomes" id="UP001403385">
    <property type="component" value="Unassembled WGS sequence"/>
</dbReference>
<keyword evidence="1" id="KW-1133">Transmembrane helix</keyword>
<feature type="transmembrane region" description="Helical" evidence="1">
    <location>
        <begin position="120"/>
        <end position="143"/>
    </location>
</feature>
<keyword evidence="1" id="KW-0812">Transmembrane</keyword>
<organism evidence="2 3">
    <name type="scientific">Rapidithrix thailandica</name>
    <dbReference type="NCBI Taxonomy" id="413964"/>
    <lineage>
        <taxon>Bacteria</taxon>
        <taxon>Pseudomonadati</taxon>
        <taxon>Bacteroidota</taxon>
        <taxon>Cytophagia</taxon>
        <taxon>Cytophagales</taxon>
        <taxon>Flammeovirgaceae</taxon>
        <taxon>Rapidithrix</taxon>
    </lineage>
</organism>
<comment type="caution">
    <text evidence="2">The sequence shown here is derived from an EMBL/GenBank/DDBJ whole genome shotgun (WGS) entry which is preliminary data.</text>
</comment>
<dbReference type="AlphaFoldDB" id="A0AAW9SDF8"/>
<feature type="transmembrane region" description="Helical" evidence="1">
    <location>
        <begin position="16"/>
        <end position="35"/>
    </location>
</feature>
<feature type="transmembrane region" description="Helical" evidence="1">
    <location>
        <begin position="47"/>
        <end position="66"/>
    </location>
</feature>